<reference evidence="4 5" key="1">
    <citation type="journal article" date="2019" name="Emerg. Microbes Infect.">
        <title>Comprehensive subspecies identification of 175 nontuberculous mycobacteria species based on 7547 genomic profiles.</title>
        <authorList>
            <person name="Matsumoto Y."/>
            <person name="Kinjo T."/>
            <person name="Motooka D."/>
            <person name="Nabeya D."/>
            <person name="Jung N."/>
            <person name="Uechi K."/>
            <person name="Horii T."/>
            <person name="Iida T."/>
            <person name="Fujita J."/>
            <person name="Nakamura S."/>
        </authorList>
    </citation>
    <scope>NUCLEOTIDE SEQUENCE [LARGE SCALE GENOMIC DNA]</scope>
    <source>
        <strain evidence="4 5">JCM 12603</strain>
    </source>
</reference>
<evidence type="ECO:0000313" key="4">
    <source>
        <dbReference type="EMBL" id="BBX50050.1"/>
    </source>
</evidence>
<sequence>MNQRDSSGLPLRAIIMVLLFLGVAFLLIALQTMGGGSDDGDDSSIAAVTTTTTTSAPAEPERPEVRVFNIGTVEGAADAMATRLRDADWNVTETGNLELPDTTVTTVFFGDTPGEQQAAEEIGRLLEAPVAPRVPQLLEQPPGVVVAVTG</sequence>
<evidence type="ECO:0000256" key="2">
    <source>
        <dbReference type="SAM" id="Phobius"/>
    </source>
</evidence>
<keyword evidence="2" id="KW-0472">Membrane</keyword>
<dbReference type="Gene3D" id="3.30.70.2390">
    <property type="match status" value="1"/>
</dbReference>
<protein>
    <recommendedName>
        <fullName evidence="3">LytR/CpsA/Psr regulator C-terminal domain-containing protein</fullName>
    </recommendedName>
</protein>
<evidence type="ECO:0000313" key="5">
    <source>
        <dbReference type="Proteomes" id="UP000466785"/>
    </source>
</evidence>
<keyword evidence="2" id="KW-0812">Transmembrane</keyword>
<dbReference type="AlphaFoldDB" id="A0A6N4V7E4"/>
<gene>
    <name evidence="4" type="ORF">MPOR_10760</name>
</gene>
<proteinExistence type="predicted"/>
<evidence type="ECO:0000256" key="1">
    <source>
        <dbReference type="SAM" id="MobiDB-lite"/>
    </source>
</evidence>
<dbReference type="InterPro" id="IPR027381">
    <property type="entry name" value="LytR/CpsA/Psr_C"/>
</dbReference>
<dbReference type="EMBL" id="AP022570">
    <property type="protein sequence ID" value="BBX50050.1"/>
    <property type="molecule type" value="Genomic_DNA"/>
</dbReference>
<feature type="transmembrane region" description="Helical" evidence="2">
    <location>
        <begin position="12"/>
        <end position="30"/>
    </location>
</feature>
<dbReference type="KEGG" id="mpof:MPOR_10760"/>
<organism evidence="4 5">
    <name type="scientific">Mycolicibacterium poriferae</name>
    <dbReference type="NCBI Taxonomy" id="39694"/>
    <lineage>
        <taxon>Bacteria</taxon>
        <taxon>Bacillati</taxon>
        <taxon>Actinomycetota</taxon>
        <taxon>Actinomycetes</taxon>
        <taxon>Mycobacteriales</taxon>
        <taxon>Mycobacteriaceae</taxon>
        <taxon>Mycolicibacterium</taxon>
    </lineage>
</organism>
<dbReference type="Proteomes" id="UP000466785">
    <property type="component" value="Chromosome"/>
</dbReference>
<feature type="domain" description="LytR/CpsA/Psr regulator C-terminal" evidence="3">
    <location>
        <begin position="64"/>
        <end position="136"/>
    </location>
</feature>
<name>A0A6N4V7E4_9MYCO</name>
<dbReference type="RefSeq" id="WP_163672842.1">
    <property type="nucleotide sequence ID" value="NZ_AP022570.1"/>
</dbReference>
<feature type="region of interest" description="Disordered" evidence="1">
    <location>
        <begin position="36"/>
        <end position="60"/>
    </location>
</feature>
<keyword evidence="2" id="KW-1133">Transmembrane helix</keyword>
<accession>A0A6N4V7E4</accession>
<evidence type="ECO:0000259" key="3">
    <source>
        <dbReference type="Pfam" id="PF13399"/>
    </source>
</evidence>
<dbReference type="Pfam" id="PF13399">
    <property type="entry name" value="LytR_C"/>
    <property type="match status" value="1"/>
</dbReference>
<keyword evidence="5" id="KW-1185">Reference proteome</keyword>